<dbReference type="AlphaFoldDB" id="A0AAN2BIF7"/>
<dbReference type="EMBL" id="AP023086">
    <property type="protein sequence ID" value="BCD95809.1"/>
    <property type="molecule type" value="Genomic_DNA"/>
</dbReference>
<evidence type="ECO:0008006" key="3">
    <source>
        <dbReference type="Google" id="ProtNLM"/>
    </source>
</evidence>
<proteinExistence type="predicted"/>
<evidence type="ECO:0000313" key="2">
    <source>
        <dbReference type="Proteomes" id="UP001320119"/>
    </source>
</evidence>
<gene>
    <name evidence="1" type="ORF">MARGE09_P0008</name>
</gene>
<sequence length="201" mass="22730">MSALQQLKKHLKPGQVYRRADLAQWSNAVDRHLRQLVKDGTLKKVSQGVYAYPKKTSFGEAAPEEHKLVGAFLKSEDFLLFSPNSYNALGAGTTQLYNELIVYNRKRHGKFTLGGLTFNFQMKPYFPRKLSREFLLVDLVNNVNKLAEEQKPVLDRALNLAADMDLSLLQKNAQRFGSVRAKKLFSSLNNKAEINAAYLPA</sequence>
<reference evidence="1 2" key="1">
    <citation type="journal article" date="2022" name="IScience">
        <title>An ultrasensitive nanofiber-based assay for enzymatic hydrolysis and deep-sea microbial degradation of cellulose.</title>
        <authorList>
            <person name="Tsudome M."/>
            <person name="Tachioka M."/>
            <person name="Miyazaki M."/>
            <person name="Uchimura K."/>
            <person name="Tsuda M."/>
            <person name="Takaki Y."/>
            <person name="Deguchi S."/>
        </authorList>
    </citation>
    <scope>NUCLEOTIDE SEQUENCE [LARGE SCALE GENOMIC DNA]</scope>
    <source>
        <strain evidence="1 2">GE09</strain>
    </source>
</reference>
<accession>A0AAN2BIF7</accession>
<dbReference type="RefSeq" id="WP_236985248.1">
    <property type="nucleotide sequence ID" value="NZ_AP023086.1"/>
</dbReference>
<organism evidence="1 2">
    <name type="scientific">Marinagarivorans cellulosilyticus</name>
    <dbReference type="NCBI Taxonomy" id="2721545"/>
    <lineage>
        <taxon>Bacteria</taxon>
        <taxon>Pseudomonadati</taxon>
        <taxon>Pseudomonadota</taxon>
        <taxon>Gammaproteobacteria</taxon>
        <taxon>Cellvibrionales</taxon>
        <taxon>Cellvibrionaceae</taxon>
        <taxon>Marinagarivorans</taxon>
    </lineage>
</organism>
<evidence type="ECO:0000313" key="1">
    <source>
        <dbReference type="EMBL" id="BCD95809.1"/>
    </source>
</evidence>
<dbReference type="KEGG" id="marq:MARGE09_P0008"/>
<dbReference type="Proteomes" id="UP001320119">
    <property type="component" value="Chromosome"/>
</dbReference>
<protein>
    <recommendedName>
        <fullName evidence="3">Transcriptional regulator, AbiEi antitoxin, Type IV TA system</fullName>
    </recommendedName>
</protein>
<name>A0AAN2BIF7_9GAMM</name>
<keyword evidence="2" id="KW-1185">Reference proteome</keyword>